<dbReference type="EC" id="2.2.1.9" evidence="7"/>
<sequence>MTYKQTLTRYVRSFLSGLKDYGVEHVVISPGSRSTPLAYGVVSDPDFKVSIQVDERSAGFYALGLAKASEKPVVLVCTSGSAAANYFPAIVEAYYARIPLLVVTADRPHELRQVGAPQTIDQVKLYGDHVKWTFDYPLADSYEATEPFVYQQTVRVVAESMQAPKGPVHVNMPFREPLLIDLEVKPDKRNPKTIRFPEQRLSEQDKEELTSLLHDSHRGIVIVGEFTSTDRNAVEDFLTRLGWPVLCDPLSNLRTTKNNLLHQLLIENYDGMLKNKACYEALKPDAVIRIGAQPVSKFLGIFLKESAPRAVVSIDSAARFRDSLGLTTELVIGDAAALQEIEVTQASEHQTITKWSSWNQQVRDLITLYKEQQADEGAYVATLLDYLPEDTLLFASSSMPIRDVDTFLQAKPSGVQVLANRGTNGIDGVASTALGAQKATQRPLVLLIGDLAMLHDANALLLSRYQHVEGTFVVMNNDGGGIFSYLPQATIPDHYETLFGTASGLKFDKLAEMYGLSYSAVTSKEHLAELIAQPTQGLRILEVMTHRPTNTDAHRALWKQVAESWNSHDR</sequence>
<dbReference type="InterPro" id="IPR012001">
    <property type="entry name" value="Thiamin_PyroP_enz_TPP-bd_dom"/>
</dbReference>
<dbReference type="SUPFAM" id="SSF52467">
    <property type="entry name" value="DHS-like NAD/FAD-binding domain"/>
    <property type="match status" value="1"/>
</dbReference>
<dbReference type="PANTHER" id="PTHR42916:SF1">
    <property type="entry name" value="PROTEIN PHYLLO, CHLOROPLASTIC"/>
    <property type="match status" value="1"/>
</dbReference>
<dbReference type="Pfam" id="PF02776">
    <property type="entry name" value="TPP_enzyme_N"/>
    <property type="match status" value="1"/>
</dbReference>
<evidence type="ECO:0000256" key="3">
    <source>
        <dbReference type="ARBA" id="ARBA00022723"/>
    </source>
</evidence>
<dbReference type="PIRSF" id="PIRSF004983">
    <property type="entry name" value="MenD"/>
    <property type="match status" value="1"/>
</dbReference>
<evidence type="ECO:0000256" key="4">
    <source>
        <dbReference type="ARBA" id="ARBA00022842"/>
    </source>
</evidence>
<dbReference type="EMBL" id="NOKQ01000276">
    <property type="protein sequence ID" value="OZS77150.1"/>
    <property type="molecule type" value="Genomic_DNA"/>
</dbReference>
<dbReference type="Gene3D" id="3.40.50.970">
    <property type="match status" value="2"/>
</dbReference>
<comment type="cofactor">
    <cofactor evidence="7">
        <name>thiamine diphosphate</name>
        <dbReference type="ChEBI" id="CHEBI:58937"/>
    </cofactor>
    <text evidence="7">Binds 1 thiamine pyrophosphate per subunit.</text>
</comment>
<organism evidence="11 12">
    <name type="scientific">Tetzosporium hominis</name>
    <dbReference type="NCBI Taxonomy" id="2020506"/>
    <lineage>
        <taxon>Bacteria</taxon>
        <taxon>Bacillati</taxon>
        <taxon>Bacillota</taxon>
        <taxon>Bacilli</taxon>
        <taxon>Bacillales</taxon>
        <taxon>Caryophanaceae</taxon>
        <taxon>Tetzosporium</taxon>
    </lineage>
</organism>
<dbReference type="Pfam" id="PF02775">
    <property type="entry name" value="TPP_enzyme_C"/>
    <property type="match status" value="1"/>
</dbReference>
<evidence type="ECO:0000256" key="1">
    <source>
        <dbReference type="ARBA" id="ARBA00022428"/>
    </source>
</evidence>
<dbReference type="GO" id="GO:0009234">
    <property type="term" value="P:menaquinone biosynthetic process"/>
    <property type="evidence" value="ECO:0007669"/>
    <property type="project" value="UniProtKB-UniRule"/>
</dbReference>
<dbReference type="CDD" id="cd02009">
    <property type="entry name" value="TPP_SHCHC_synthase"/>
    <property type="match status" value="1"/>
</dbReference>
<dbReference type="InterPro" id="IPR032264">
    <property type="entry name" value="MenD_middle"/>
</dbReference>
<dbReference type="InterPro" id="IPR029035">
    <property type="entry name" value="DHS-like_NAD/FAD-binding_dom"/>
</dbReference>
<dbReference type="SUPFAM" id="SSF52518">
    <property type="entry name" value="Thiamin diphosphate-binding fold (THDP-binding)"/>
    <property type="match status" value="2"/>
</dbReference>
<dbReference type="GO" id="GO:0000287">
    <property type="term" value="F:magnesium ion binding"/>
    <property type="evidence" value="ECO:0007669"/>
    <property type="project" value="UniProtKB-UniRule"/>
</dbReference>
<dbReference type="InterPro" id="IPR011766">
    <property type="entry name" value="TPP_enzyme_TPP-bd"/>
</dbReference>
<comment type="similarity">
    <text evidence="7">Belongs to the TPP enzyme family. MenD subfamily.</text>
</comment>
<keyword evidence="4 7" id="KW-0460">Magnesium</keyword>
<evidence type="ECO:0000256" key="2">
    <source>
        <dbReference type="ARBA" id="ARBA00022679"/>
    </source>
</evidence>
<dbReference type="UniPathway" id="UPA01057">
    <property type="reaction ID" value="UER00164"/>
</dbReference>
<dbReference type="NCBIfam" id="TIGR00173">
    <property type="entry name" value="menD"/>
    <property type="match status" value="1"/>
</dbReference>
<comment type="pathway">
    <text evidence="7">Quinol/quinone metabolism; 1,4-dihydroxy-2-naphthoate biosynthesis; 1,4-dihydroxy-2-naphthoate from chorismate: step 2/7.</text>
</comment>
<evidence type="ECO:0000313" key="11">
    <source>
        <dbReference type="EMBL" id="OZS77150.1"/>
    </source>
</evidence>
<feature type="domain" description="Thiamine pyrophosphate enzyme TPP-binding" evidence="8">
    <location>
        <begin position="430"/>
        <end position="533"/>
    </location>
</feature>
<dbReference type="Gene3D" id="3.40.50.1220">
    <property type="entry name" value="TPP-binding domain"/>
    <property type="match status" value="1"/>
</dbReference>
<keyword evidence="1 7" id="KW-0474">Menaquinone biosynthesis</keyword>
<protein>
    <recommendedName>
        <fullName evidence="7">2-succinyl-5-enolpyruvyl-6-hydroxy-3-cyclohexene-1-carboxylate synthase</fullName>
        <shortName evidence="7">SEPHCHC synthase</shortName>
        <ecNumber evidence="7">2.2.1.9</ecNumber>
    </recommendedName>
    <alternativeName>
        <fullName evidence="7">Menaquinone biosynthesis protein MenD</fullName>
    </alternativeName>
</protein>
<dbReference type="RefSeq" id="WP_094943972.1">
    <property type="nucleotide sequence ID" value="NZ_NOKQ01000276.1"/>
</dbReference>
<comment type="catalytic activity">
    <reaction evidence="7">
        <text>isochorismate + 2-oxoglutarate + H(+) = 5-enolpyruvoyl-6-hydroxy-2-succinyl-cyclohex-3-ene-1-carboxylate + CO2</text>
        <dbReference type="Rhea" id="RHEA:25593"/>
        <dbReference type="ChEBI" id="CHEBI:15378"/>
        <dbReference type="ChEBI" id="CHEBI:16526"/>
        <dbReference type="ChEBI" id="CHEBI:16810"/>
        <dbReference type="ChEBI" id="CHEBI:29780"/>
        <dbReference type="ChEBI" id="CHEBI:58818"/>
        <dbReference type="EC" id="2.2.1.9"/>
    </reaction>
</comment>
<feature type="domain" description="Thiamine pyrophosphate enzyme N-terminal TPP-binding" evidence="9">
    <location>
        <begin position="13"/>
        <end position="125"/>
    </location>
</feature>
<evidence type="ECO:0000256" key="6">
    <source>
        <dbReference type="ARBA" id="ARBA00023211"/>
    </source>
</evidence>
<evidence type="ECO:0000259" key="10">
    <source>
        <dbReference type="Pfam" id="PF16582"/>
    </source>
</evidence>
<reference evidence="11 12" key="1">
    <citation type="submission" date="2017-07" db="EMBL/GenBank/DDBJ databases">
        <title>Tetzosporium hominis gen.nov. sp.nov.</title>
        <authorList>
            <person name="Tetz G."/>
            <person name="Tetz V."/>
        </authorList>
    </citation>
    <scope>NUCLEOTIDE SEQUENCE [LARGE SCALE GENOMIC DNA]</scope>
    <source>
        <strain evidence="11 12">VT-49</strain>
    </source>
</reference>
<feature type="domain" description="Menaquinone biosynthesis protein MenD middle" evidence="10">
    <location>
        <begin position="206"/>
        <end position="394"/>
    </location>
</feature>
<comment type="pathway">
    <text evidence="7">Quinol/quinone metabolism; menaquinone biosynthesis.</text>
</comment>
<dbReference type="UniPathway" id="UPA00079"/>
<proteinExistence type="inferred from homology"/>
<dbReference type="GO" id="GO:0070204">
    <property type="term" value="F:2-succinyl-5-enolpyruvyl-6-hydroxy-3-cyclohexene-1-carboxylic-acid synthase activity"/>
    <property type="evidence" value="ECO:0007669"/>
    <property type="project" value="UniProtKB-UniRule"/>
</dbReference>
<keyword evidence="2 7" id="KW-0808">Transferase</keyword>
<keyword evidence="5 7" id="KW-0786">Thiamine pyrophosphate</keyword>
<gene>
    <name evidence="7" type="primary">menD</name>
    <name evidence="11" type="ORF">CF394_12310</name>
</gene>
<evidence type="ECO:0000256" key="7">
    <source>
        <dbReference type="HAMAP-Rule" id="MF_01659"/>
    </source>
</evidence>
<evidence type="ECO:0000313" key="12">
    <source>
        <dbReference type="Proteomes" id="UP000217065"/>
    </source>
</evidence>
<dbReference type="GO" id="GO:0030145">
    <property type="term" value="F:manganese ion binding"/>
    <property type="evidence" value="ECO:0007669"/>
    <property type="project" value="UniProtKB-UniRule"/>
</dbReference>
<dbReference type="Pfam" id="PF16582">
    <property type="entry name" value="TPP_enzyme_M_2"/>
    <property type="match status" value="1"/>
</dbReference>
<keyword evidence="6 7" id="KW-0464">Manganese</keyword>
<evidence type="ECO:0000259" key="9">
    <source>
        <dbReference type="Pfam" id="PF02776"/>
    </source>
</evidence>
<dbReference type="GO" id="GO:0030976">
    <property type="term" value="F:thiamine pyrophosphate binding"/>
    <property type="evidence" value="ECO:0007669"/>
    <property type="project" value="UniProtKB-UniRule"/>
</dbReference>
<comment type="caution">
    <text evidence="11">The sequence shown here is derived from an EMBL/GenBank/DDBJ whole genome shotgun (WGS) entry which is preliminary data.</text>
</comment>
<dbReference type="OrthoDB" id="9791859at2"/>
<dbReference type="PANTHER" id="PTHR42916">
    <property type="entry name" value="2-SUCCINYL-5-ENOLPYRUVYL-6-HYDROXY-3-CYCLOHEXENE-1-CARBOXYLATE SYNTHASE"/>
    <property type="match status" value="1"/>
</dbReference>
<comment type="cofactor">
    <cofactor evidence="7">
        <name>Mg(2+)</name>
        <dbReference type="ChEBI" id="CHEBI:18420"/>
    </cofactor>
    <cofactor evidence="7">
        <name>Mn(2+)</name>
        <dbReference type="ChEBI" id="CHEBI:29035"/>
    </cofactor>
</comment>
<dbReference type="AlphaFoldDB" id="A0A264W0N9"/>
<keyword evidence="12" id="KW-1185">Reference proteome</keyword>
<keyword evidence="3 7" id="KW-0479">Metal-binding</keyword>
<comment type="subunit">
    <text evidence="7">Homodimer.</text>
</comment>
<evidence type="ECO:0000256" key="5">
    <source>
        <dbReference type="ARBA" id="ARBA00023052"/>
    </source>
</evidence>
<comment type="function">
    <text evidence="7">Catalyzes the thiamine diphosphate-dependent decarboxylation of 2-oxoglutarate and the subsequent addition of the resulting succinic semialdehyde-thiamine pyrophosphate anion to isochorismate to yield 2-succinyl-5-enolpyruvyl-6-hydroxy-3-cyclohexene-1-carboxylate (SEPHCHC).</text>
</comment>
<dbReference type="HAMAP" id="MF_01659">
    <property type="entry name" value="MenD"/>
    <property type="match status" value="1"/>
</dbReference>
<evidence type="ECO:0000259" key="8">
    <source>
        <dbReference type="Pfam" id="PF02775"/>
    </source>
</evidence>
<dbReference type="InterPro" id="IPR004433">
    <property type="entry name" value="MenaQ_synth_MenD"/>
</dbReference>
<dbReference type="InterPro" id="IPR029061">
    <property type="entry name" value="THDP-binding"/>
</dbReference>
<dbReference type="CDD" id="cd07037">
    <property type="entry name" value="TPP_PYR_MenD"/>
    <property type="match status" value="1"/>
</dbReference>
<name>A0A264W0N9_9BACL</name>
<dbReference type="Proteomes" id="UP000217065">
    <property type="component" value="Unassembled WGS sequence"/>
</dbReference>
<accession>A0A264W0N9</accession>